<evidence type="ECO:0000256" key="8">
    <source>
        <dbReference type="ARBA" id="ARBA00022989"/>
    </source>
</evidence>
<evidence type="ECO:0000256" key="4">
    <source>
        <dbReference type="ARBA" id="ARBA00022676"/>
    </source>
</evidence>
<feature type="transmembrane region" description="Helical" evidence="11">
    <location>
        <begin position="351"/>
        <end position="372"/>
    </location>
</feature>
<evidence type="ECO:0000256" key="5">
    <source>
        <dbReference type="ARBA" id="ARBA00022679"/>
    </source>
</evidence>
<evidence type="ECO:0000313" key="12">
    <source>
        <dbReference type="Proteomes" id="UP000001819"/>
    </source>
</evidence>
<reference evidence="13" key="2">
    <citation type="submission" date="2025-08" db="UniProtKB">
        <authorList>
            <consortium name="RefSeq"/>
        </authorList>
    </citation>
    <scope>IDENTIFICATION</scope>
    <source>
        <strain evidence="13">MV-25-SWS-2005</strain>
        <tissue evidence="13">Whole body</tissue>
    </source>
</reference>
<comment type="similarity">
    <text evidence="10">Belongs to the glycosyltransferase 22 family. PIGZ subfamily.</text>
</comment>
<feature type="transmembrane region" description="Helical" evidence="11">
    <location>
        <begin position="21"/>
        <end position="39"/>
    </location>
</feature>
<evidence type="ECO:0000256" key="7">
    <source>
        <dbReference type="ARBA" id="ARBA00022824"/>
    </source>
</evidence>
<name>A0A6I8V4Y1_DROPS</name>
<evidence type="ECO:0000256" key="9">
    <source>
        <dbReference type="ARBA" id="ARBA00023136"/>
    </source>
</evidence>
<comment type="pathway">
    <text evidence="2">Glycolipid biosynthesis; glycosylphosphatidylinositol-anchor biosynthesis.</text>
</comment>
<feature type="transmembrane region" description="Helical" evidence="11">
    <location>
        <begin position="232"/>
        <end position="259"/>
    </location>
</feature>
<feature type="transmembrane region" description="Helical" evidence="11">
    <location>
        <begin position="279"/>
        <end position="298"/>
    </location>
</feature>
<keyword evidence="4 11" id="KW-0328">Glycosyltransferase</keyword>
<dbReference type="InParanoid" id="A0A6I8V4Y1"/>
<feature type="transmembrane region" description="Helical" evidence="11">
    <location>
        <begin position="463"/>
        <end position="487"/>
    </location>
</feature>
<evidence type="ECO:0000256" key="11">
    <source>
        <dbReference type="RuleBase" id="RU363075"/>
    </source>
</evidence>
<keyword evidence="12" id="KW-1185">Reference proteome</keyword>
<dbReference type="GO" id="GO:0005789">
    <property type="term" value="C:endoplasmic reticulum membrane"/>
    <property type="evidence" value="ECO:0007669"/>
    <property type="project" value="UniProtKB-SubCell"/>
</dbReference>
<dbReference type="PANTHER" id="PTHR22760:SF3">
    <property type="entry name" value="GPI MANNOSYLTRANSFERASE 4"/>
    <property type="match status" value="1"/>
</dbReference>
<evidence type="ECO:0000256" key="1">
    <source>
        <dbReference type="ARBA" id="ARBA00004477"/>
    </source>
</evidence>
<evidence type="ECO:0000256" key="6">
    <source>
        <dbReference type="ARBA" id="ARBA00022692"/>
    </source>
</evidence>
<dbReference type="GO" id="GO:0006506">
    <property type="term" value="P:GPI anchor biosynthetic process"/>
    <property type="evidence" value="ECO:0007669"/>
    <property type="project" value="UniProtKB-KW"/>
</dbReference>
<protein>
    <recommendedName>
        <fullName evidence="11">Mannosyltransferase</fullName>
        <ecNumber evidence="11">2.4.1.-</ecNumber>
    </recommendedName>
</protein>
<gene>
    <name evidence="13" type="primary">LOC6899062</name>
</gene>
<feature type="transmembrane region" description="Helical" evidence="11">
    <location>
        <begin position="384"/>
        <end position="403"/>
    </location>
</feature>
<dbReference type="InterPro" id="IPR005599">
    <property type="entry name" value="GPI_mannosylTrfase"/>
</dbReference>
<accession>A0A6I8V4Y1</accession>
<keyword evidence="5" id="KW-0808">Transferase</keyword>
<keyword evidence="7 11" id="KW-0256">Endoplasmic reticulum</keyword>
<feature type="transmembrane region" description="Helical" evidence="11">
    <location>
        <begin position="710"/>
        <end position="729"/>
    </location>
</feature>
<evidence type="ECO:0000256" key="3">
    <source>
        <dbReference type="ARBA" id="ARBA00022502"/>
    </source>
</evidence>
<feature type="transmembrane region" description="Helical" evidence="11">
    <location>
        <begin position="148"/>
        <end position="166"/>
    </location>
</feature>
<dbReference type="Pfam" id="PF03901">
    <property type="entry name" value="Glyco_transf_22"/>
    <property type="match status" value="1"/>
</dbReference>
<keyword evidence="6 11" id="KW-0812">Transmembrane</keyword>
<dbReference type="EC" id="2.4.1.-" evidence="11"/>
<evidence type="ECO:0000313" key="13">
    <source>
        <dbReference type="RefSeq" id="XP_002138987.3"/>
    </source>
</evidence>
<dbReference type="RefSeq" id="XP_002138987.3">
    <property type="nucleotide sequence ID" value="XM_002138951.3"/>
</dbReference>
<keyword evidence="8 11" id="KW-1133">Transmembrane helix</keyword>
<dbReference type="ExpressionAtlas" id="A0A6I8V4Y1">
    <property type="expression patterns" value="baseline"/>
</dbReference>
<dbReference type="FunCoup" id="A0A6I8V4Y1">
    <property type="interactions" value="156"/>
</dbReference>
<sequence>MRLSRHISQLWQNRVPTDRHVNTYFFFAVVRLALVFVPQPGYVHPDEFFQSVEVMTGDHFRLEHTRTWEFNNSMPLRSITLPFALLRVPWSFYEFFAVYMRNLWNVELISTYAYVVFPRLIYTLISYSNDWCLYRVCRMYGLRFEIRLLALGSSWVLLVFGTRTFSNSLEMAMCSWLLCLVSECMLRTNTVVYKKEFLEEKYDKAESISERVKIWKLKNALPPHNFQHMFTVSSICVAGVFNRPTFLLFGAPMVFFWLLRGMGTRSVTFRDFNLRIGLFCLYALPALFLFIFCDSLYYQHLTVGELHMMQLGIDNFVFTPWNFVKYNLNSAQTASHGVHPCYVHLMVNMPLLFNVLALAGLGAFAQILLRFFRAEYQVLPRFQSIVSLMSGAIFVPLFFLSLINHQEPRFLIPITFPLLLLHGPKLVTGFSAKYPFQKEHPLLRRFYDRLLSSKASAPHLLRIWYVSNVVLTVFFGFIHQAGIYPLAETMAHVMATKPEATHVHLMTSHVYSLPLHLVNIPSSRVLQFNPHTHNRYRRQRDFYLYEYGSQPLDNLLHKVKLISGNCEVKLTGPTRLRYKLYLSIPASLSSDLYEALVRSNASSYLNFELLHVFYPHLSTEAFPRILGRHPCDVDAPHWAHDDLRGTCAVEQSPAFSYSYLTKQFSSFVHQFGLALYEIDVRRKRQRQVCDAYSGQSMDDLVLLMFRHLSLQFLICLALCFAVAQAGFLASPVTYAAAPSYAATYAAAPVAYSAPVTTYAAAAPAYSTYAAAAPAYSTYAAAAPAYTASLYGASAYTAPVTTYAAAAPAYTSYAAAAPAYTTYAAPAIVSPFLKKK</sequence>
<reference evidence="12" key="1">
    <citation type="submission" date="2024-06" db="UniProtKB">
        <authorList>
            <consortium name="RefSeq"/>
        </authorList>
    </citation>
    <scope>NUCLEOTIDE SEQUENCE [LARGE SCALE GENOMIC DNA]</scope>
    <source>
        <strain evidence="12">MV2-25</strain>
    </source>
</reference>
<evidence type="ECO:0000256" key="10">
    <source>
        <dbReference type="ARBA" id="ARBA00038466"/>
    </source>
</evidence>
<dbReference type="GO" id="GO:0000026">
    <property type="term" value="F:alpha-1,2-mannosyltransferase activity"/>
    <property type="evidence" value="ECO:0007669"/>
    <property type="project" value="TreeGrafter"/>
</dbReference>
<keyword evidence="9 11" id="KW-0472">Membrane</keyword>
<evidence type="ECO:0000256" key="2">
    <source>
        <dbReference type="ARBA" id="ARBA00004687"/>
    </source>
</evidence>
<dbReference type="Proteomes" id="UP000001819">
    <property type="component" value="Chromosome 3"/>
</dbReference>
<proteinExistence type="inferred from homology"/>
<keyword evidence="3" id="KW-0337">GPI-anchor biosynthesis</keyword>
<organism evidence="12 13">
    <name type="scientific">Drosophila pseudoobscura pseudoobscura</name>
    <name type="common">Fruit fly</name>
    <dbReference type="NCBI Taxonomy" id="46245"/>
    <lineage>
        <taxon>Eukaryota</taxon>
        <taxon>Metazoa</taxon>
        <taxon>Ecdysozoa</taxon>
        <taxon>Arthropoda</taxon>
        <taxon>Hexapoda</taxon>
        <taxon>Insecta</taxon>
        <taxon>Pterygota</taxon>
        <taxon>Neoptera</taxon>
        <taxon>Endopterygota</taxon>
        <taxon>Diptera</taxon>
        <taxon>Brachycera</taxon>
        <taxon>Muscomorpha</taxon>
        <taxon>Ephydroidea</taxon>
        <taxon>Drosophilidae</taxon>
        <taxon>Drosophila</taxon>
        <taxon>Sophophora</taxon>
    </lineage>
</organism>
<dbReference type="PANTHER" id="PTHR22760">
    <property type="entry name" value="GLYCOSYLTRANSFERASE"/>
    <property type="match status" value="1"/>
</dbReference>
<dbReference type="AlphaFoldDB" id="A0A6I8V4Y1"/>
<feature type="transmembrane region" description="Helical" evidence="11">
    <location>
        <begin position="109"/>
        <end position="127"/>
    </location>
</feature>
<comment type="subcellular location">
    <subcellularLocation>
        <location evidence="1 11">Endoplasmic reticulum membrane</location>
        <topology evidence="1 11">Multi-pass membrane protein</topology>
    </subcellularLocation>
</comment>
<dbReference type="KEGG" id="dpo:6899062"/>